<dbReference type="RefSeq" id="NP_149898.1">
    <property type="nucleotide sequence ID" value="NC_003038.1"/>
</dbReference>
<reference evidence="2 3" key="4">
    <citation type="journal article" date="1988" name="Virology">
        <title>Identification and characterization of the repetitive DNA element in the genome of insect iridescent virus type 6.</title>
        <authorList>
            <person name="Fischer M."/>
            <person name="Schnitzler P."/>
            <person name="Delius H."/>
            <person name="Darai G."/>
        </authorList>
    </citation>
    <scope>NUCLEOTIDE SEQUENCE [LARGE SCALE GENOMIC DNA]</scope>
</reference>
<evidence type="ECO:0000313" key="3">
    <source>
        <dbReference type="Proteomes" id="UP000001359"/>
    </source>
</evidence>
<reference evidence="2 3" key="1">
    <citation type="journal article" date="1984" name="J. Virol.">
        <title>DNA analysis of insect iridescent virus 6: evidence for circular permutation and terminal redundancy.</title>
        <authorList>
            <person name="Delius H."/>
            <person name="Darai G."/>
            <person name="Fluegel R.M."/>
        </authorList>
    </citation>
    <scope>NUCLEOTIDE SEQUENCE [LARGE SCALE GENOMIC DNA]</scope>
</reference>
<accession>Q91F90</accession>
<reference evidence="2 3" key="8">
    <citation type="journal article" date="1994" name="Intervirology">
        <title>Identification of the primary structure and the coding capacity of the genome of insect iridescent virus type 6 between the genome coordinates 0.310 and 0.347 (7990 bp).</title>
        <authorList>
            <person name="Sonntag K.C."/>
            <person name="Schnitzler P."/>
            <person name="Janssen W."/>
            <person name="Darai G."/>
        </authorList>
    </citation>
    <scope>NUCLEOTIDE SEQUENCE [LARGE SCALE GENOMIC DNA]</scope>
</reference>
<reference evidence="2 3" key="13">
    <citation type="journal article" date="1998" name="Virus Genes">
        <title>Identification of a thymidylate synthase gene within the genome of Chilo iridescent virus.</title>
        <authorList>
            <person name="Muller K."/>
            <person name="Tidona C.A."/>
            <person name="Bahr U."/>
            <person name="Darai G."/>
        </authorList>
    </citation>
    <scope>NUCLEOTIDE SEQUENCE [LARGE SCALE GENOMIC DNA]</scope>
</reference>
<organismHost>
    <name type="scientific">Spodoptera frugiperda</name>
    <name type="common">Fall armyworm</name>
    <dbReference type="NCBI Taxonomy" id="7108"/>
</organismHost>
<evidence type="ECO:0000313" key="2">
    <source>
        <dbReference type="EMBL" id="AAK82295.1"/>
    </source>
</evidence>
<keyword evidence="3" id="KW-1185">Reference proteome</keyword>
<reference evidence="2 3" key="10">
    <citation type="journal article" date="1994" name="Nucleic Acids Res.">
        <title>Identification of genes encoding zinc finger proteins, non-histone chromosomal HMG protein homologue, and a putative GTP phosphohydrolase in the genome of Chilo iridescent virus.</title>
        <authorList>
            <person name="Schnitzler P."/>
            <person name="Hug M."/>
            <person name="Handermann M."/>
            <person name="Janssen W."/>
            <person name="Koonin E.V."/>
            <person name="Delius H."/>
            <person name="Darai C."/>
        </authorList>
    </citation>
    <scope>NUCLEOTIDE SEQUENCE [LARGE SCALE GENOMIC DNA]</scope>
</reference>
<sequence length="65" mass="8121">MNIKIEKSLYLKRNLQIIFIIRYFFFRLCFYPYIYFSNIFSWKMSCLCRCTSCNVTFKNNRIVYT</sequence>
<organismHost>
    <name type="scientific">Gryllus campestris</name>
    <dbReference type="NCBI Taxonomy" id="58607"/>
</organismHost>
<protein>
    <submittedName>
        <fullName evidence="2">435R</fullName>
    </submittedName>
</protein>
<organismHost>
    <name type="scientific">Chilo suppressalis</name>
    <name type="common">Asiatic rice borer moth</name>
    <dbReference type="NCBI Taxonomy" id="168631"/>
</organismHost>
<reference evidence="2 3" key="5">
    <citation type="journal article" date="1992" name="Virus Genes">
        <title>Identification and mapping of origins of DNA replication within the DNA sequences of the genome of insect iridescent virus type 6.</title>
        <authorList>
            <person name="Handermann M."/>
            <person name="Schnitzler P."/>
            <person name="Rosen-Wolff A."/>
            <person name="Raab K."/>
            <person name="Sonntag K.C."/>
            <person name="Darai G."/>
        </authorList>
    </citation>
    <scope>NUCLEOTIDE SEQUENCE [LARGE SCALE GENOMIC DNA]</scope>
</reference>
<reference evidence="2 3" key="7">
    <citation type="journal article" date="1993" name="J. Gen. Virol.">
        <title>Identification of the gene encoding the major capsid protein of insect iridescent virus type 6 by polymerase chain reaction.</title>
        <authorList>
            <person name="Stohwasser R."/>
            <person name="Raab K."/>
            <person name="Schnitzler P."/>
            <person name="Janssen W."/>
            <person name="Darai G."/>
        </authorList>
    </citation>
    <scope>NUCLEOTIDE SEQUENCE [LARGE SCALE GENOMIC DNA]</scope>
</reference>
<dbReference type="KEGG" id="vg:1733145"/>
<keyword evidence="1" id="KW-0472">Membrane</keyword>
<feature type="transmembrane region" description="Helical" evidence="1">
    <location>
        <begin position="20"/>
        <end position="42"/>
    </location>
</feature>
<dbReference type="GeneID" id="1733145"/>
<reference evidence="2 3" key="12">
    <citation type="journal article" date="1997" name="Virus Genes">
        <title>The DNA sequence of Chilo iridescent virus between the genome coordinates 0.101 and 0.391; similarities in coding strategy between insect and vertebrate iridoviruses.</title>
        <authorList>
            <person name="Bahr U."/>
            <person name="Tidona C.A."/>
            <person name="Darai G."/>
        </authorList>
    </citation>
    <scope>NUCLEOTIDE SEQUENCE [LARGE SCALE GENOMIC DNA]</scope>
</reference>
<proteinExistence type="predicted"/>
<reference evidence="2 3" key="2">
    <citation type="journal article" date="1986" name="Med. Microbiol. Immunol.">
        <title>Insect iridescent virus type 6 induced toxic degenerative hepatitis in mice.</title>
        <authorList>
            <person name="Lorbacher de Ruiz H."/>
            <person name="Gelderblom H."/>
            <person name="Hofmann W."/>
            <person name="Darai G."/>
        </authorList>
    </citation>
    <scope>NUCLEOTIDE SEQUENCE [LARGE SCALE GENOMIC DNA]</scope>
</reference>
<organismHost>
    <name type="scientific">Acheta domesticus</name>
    <name type="common">House cricket</name>
    <dbReference type="NCBI Taxonomy" id="6997"/>
</organismHost>
<reference evidence="2 3" key="9">
    <citation type="journal article" date="1994" name="J. Gen. Virol.">
        <title>Insect iridescent virus type 6 encodes a polypeptide related to the largest subunit of eukaryotic RNA polymerase II.</title>
        <authorList>
            <person name="Schnitzler P."/>
            <person name="Sonntag K.C."/>
            <person name="Muller M."/>
            <person name="Janssen W."/>
            <person name="Bugert J.J."/>
            <person name="Koonin E.V."/>
            <person name="Darai G."/>
        </authorList>
    </citation>
    <scope>NUCLEOTIDE SEQUENCE [LARGE SCALE GENOMIC DNA]</scope>
</reference>
<evidence type="ECO:0000256" key="1">
    <source>
        <dbReference type="SAM" id="Phobius"/>
    </source>
</evidence>
<reference evidence="2 3" key="15">
    <citation type="journal article" date="2001" name="Virology">
        <title>Analysis of the first complete DNA sequence of an invertebrate iridovirus: coding strategy of the genome of Chilo iridescent virus.</title>
        <authorList>
            <person name="Jakob N.J."/>
            <person name="Muller K."/>
            <person name="Bahr U."/>
            <person name="Darai G."/>
        </authorList>
    </citation>
    <scope>NUCLEOTIDE SEQUENCE [LARGE SCALE GENOMIC DNA]</scope>
</reference>
<dbReference type="Proteomes" id="UP000001359">
    <property type="component" value="Segment"/>
</dbReference>
<dbReference type="EMBL" id="AF303741">
    <property type="protein sequence ID" value="AAK82295.1"/>
    <property type="molecule type" value="Genomic_DNA"/>
</dbReference>
<organismHost>
    <name type="scientific">Gryllus bimaculatus</name>
    <name type="common">Two-spotted cricket</name>
    <dbReference type="NCBI Taxonomy" id="6999"/>
</organismHost>
<reference evidence="2 3" key="6">
    <citation type="journal article" date="1992" name="Virus Genes">
        <title>Characterization of the third origin of DNA replication of the genome of insect iridescent virus type 6.</title>
        <authorList>
            <person name="Sonntag K.C."/>
            <person name="Darai G."/>
        </authorList>
    </citation>
    <scope>NUCLEOTIDE SEQUENCE [LARGE SCALE GENOMIC DNA]</scope>
</reference>
<keyword evidence="1" id="KW-0812">Transmembrane</keyword>
<reference evidence="2 3" key="11">
    <citation type="journal article" date="1994" name="Virus Genes">
        <title>Chilo iridescent virus encodes a putative helicase belonging to a distinct family within the "DEAD/H" superfamily: implications for the evolution of large DNA viruses.</title>
        <authorList>
            <person name="Sonntag K.C."/>
            <person name="Schnitzler P."/>
            <person name="Koonin E.V."/>
            <person name="Darai G."/>
        </authorList>
    </citation>
    <scope>NUCLEOTIDE SEQUENCE [LARGE SCALE GENOMIC DNA]</scope>
</reference>
<reference evidence="2 3" key="3">
    <citation type="journal article" date="1987" name="Virology">
        <title>Molecular cloning and physical mapping of the genome of insect iridescent virus type 6: further evidence for circular permutation of the viral genome.</title>
        <authorList>
            <person name="Schnitzler P."/>
            <person name="Soltau J.B."/>
            <person name="Fischer M."/>
            <person name="Reisner H."/>
            <person name="Scholz J."/>
            <person name="Delius H."/>
            <person name="Darai G."/>
        </authorList>
    </citation>
    <scope>NUCLEOTIDE SEQUENCE [LARGE SCALE GENOMIC DNA]</scope>
</reference>
<name>Q91F90_IIV6</name>
<reference evidence="2 3" key="14">
    <citation type="journal article" date="1999" name="Virus Genes">
        <title>Identification of a gene cluster within the genome of Chilo iridescent virus encoding enzymes involved in viral DNA replication and processing.</title>
        <authorList>
            <person name="Muller K."/>
            <person name="Tidona C.A."/>
            <person name="Darai G."/>
        </authorList>
    </citation>
    <scope>NUCLEOTIDE SEQUENCE [LARGE SCALE GENOMIC DNA]</scope>
</reference>
<organism evidence="2 3">
    <name type="scientific">Invertebrate iridescent virus 6</name>
    <name type="common">IIV-6</name>
    <name type="synonym">Chilo iridescent virus</name>
    <dbReference type="NCBI Taxonomy" id="176652"/>
    <lineage>
        <taxon>Viruses</taxon>
        <taxon>Varidnaviria</taxon>
        <taxon>Bamfordvirae</taxon>
        <taxon>Nucleocytoviricota</taxon>
        <taxon>Megaviricetes</taxon>
        <taxon>Pimascovirales</taxon>
        <taxon>Pimascovirales incertae sedis</taxon>
        <taxon>Iridoviridae</taxon>
        <taxon>Betairidovirinae</taxon>
        <taxon>Iridovirus</taxon>
        <taxon>Iridovirus chilo1</taxon>
    </lineage>
</organism>
<keyword evidence="1" id="KW-1133">Transmembrane helix</keyword>